<gene>
    <name evidence="9" type="ORF">BZG36_04606</name>
</gene>
<evidence type="ECO:0000256" key="1">
    <source>
        <dbReference type="ARBA" id="ARBA00007747"/>
    </source>
</evidence>
<evidence type="ECO:0000259" key="8">
    <source>
        <dbReference type="PROSITE" id="PS50102"/>
    </source>
</evidence>
<evidence type="ECO:0000256" key="7">
    <source>
        <dbReference type="SAM" id="MobiDB-lite"/>
    </source>
</evidence>
<dbReference type="CDD" id="cd12282">
    <property type="entry name" value="RRM2_TatSF1_like"/>
    <property type="match status" value="1"/>
</dbReference>
<name>A0A261XXW6_9FUNG</name>
<evidence type="ECO:0000256" key="6">
    <source>
        <dbReference type="PROSITE-ProRule" id="PRU00176"/>
    </source>
</evidence>
<protein>
    <recommendedName>
        <fullName evidence="8">RRM domain-containing protein</fullName>
    </recommendedName>
</protein>
<dbReference type="FunFam" id="3.30.70.330:FF:000329">
    <property type="entry name" value="splicing factor U2AF-associated protein 2"/>
    <property type="match status" value="1"/>
</dbReference>
<dbReference type="PANTHER" id="PTHR15608:SF0">
    <property type="entry name" value="HIV TAT-SPECIFIC FACTOR 1"/>
    <property type="match status" value="1"/>
</dbReference>
<dbReference type="EMBL" id="MVBO01000106">
    <property type="protein sequence ID" value="OZJ03074.1"/>
    <property type="molecule type" value="Genomic_DNA"/>
</dbReference>
<dbReference type="GO" id="GO:0003723">
    <property type="term" value="F:RNA binding"/>
    <property type="evidence" value="ECO:0007669"/>
    <property type="project" value="UniProtKB-UniRule"/>
</dbReference>
<dbReference type="InterPro" id="IPR012677">
    <property type="entry name" value="Nucleotide-bd_a/b_plait_sf"/>
</dbReference>
<feature type="domain" description="RRM" evidence="8">
    <location>
        <begin position="110"/>
        <end position="198"/>
    </location>
</feature>
<dbReference type="SUPFAM" id="SSF54928">
    <property type="entry name" value="RNA-binding domain, RBD"/>
    <property type="match status" value="2"/>
</dbReference>
<dbReference type="InterPro" id="IPR034393">
    <property type="entry name" value="TatSF1-like"/>
</dbReference>
<proteinExistence type="inferred from homology"/>
<dbReference type="InterPro" id="IPR000504">
    <property type="entry name" value="RRM_dom"/>
</dbReference>
<dbReference type="SMART" id="SM00360">
    <property type="entry name" value="RRM"/>
    <property type="match status" value="2"/>
</dbReference>
<dbReference type="Gene3D" id="3.30.70.330">
    <property type="match status" value="2"/>
</dbReference>
<dbReference type="PANTHER" id="PTHR15608">
    <property type="entry name" value="SPLICING FACTOR U2AF-ASSOCIATED PROTEIN 2"/>
    <property type="match status" value="1"/>
</dbReference>
<evidence type="ECO:0000256" key="2">
    <source>
        <dbReference type="ARBA" id="ARBA00022664"/>
    </source>
</evidence>
<keyword evidence="2" id="KW-0507">mRNA processing</keyword>
<sequence length="411" mass="46556">MSANASNGKPHMEGYEPRFVEETGKWMFTANDGISYEYDEEKSAWFPMFDEQLVQAQQSAYGVEGVDENEPAKPILQQEQKKKRKVYTGIESEAEGERKKAKNTKSRPVTAVYVTGLPLDTTVEEVKDLFSKCGVIMEDVHTGQPKIKLYTDPETNQLKGDALVTYFKEESVPLAIRLFDDTAFRLGDQSTHIHVSEAVFKEKDKKGTSNGDGSGGSRPSTPGVQEKQRIKKKLNQMQRRLDWFEDEPGRKADRLSKIVILKNMYMPEELEADPTLLLELKEDVREECAKLGDVTNVTMYDKSPGGIISVRFREVESALACIKLNNGRFFAGRQISAELFDSKTKYLKSGAGEETEEEEKKRLENYAKWLEDQENLEAESEGRPGLPHREQEEAEDSKAFDVTPPRQEAES</sequence>
<dbReference type="CDD" id="cd12281">
    <property type="entry name" value="RRM1_TatSF1_like"/>
    <property type="match status" value="1"/>
</dbReference>
<evidence type="ECO:0000256" key="3">
    <source>
        <dbReference type="ARBA" id="ARBA00022737"/>
    </source>
</evidence>
<dbReference type="AlphaFoldDB" id="A0A261XXW6"/>
<dbReference type="Pfam" id="PF00076">
    <property type="entry name" value="RRM_1"/>
    <property type="match status" value="2"/>
</dbReference>
<keyword evidence="5" id="KW-0508">mRNA splicing</keyword>
<evidence type="ECO:0000256" key="4">
    <source>
        <dbReference type="ARBA" id="ARBA00022884"/>
    </source>
</evidence>
<dbReference type="OrthoDB" id="10258585at2759"/>
<dbReference type="GO" id="GO:0005686">
    <property type="term" value="C:U2 snRNP"/>
    <property type="evidence" value="ECO:0007669"/>
    <property type="project" value="TreeGrafter"/>
</dbReference>
<dbReference type="InterPro" id="IPR035979">
    <property type="entry name" value="RBD_domain_sf"/>
</dbReference>
<dbReference type="PROSITE" id="PS50102">
    <property type="entry name" value="RRM"/>
    <property type="match status" value="1"/>
</dbReference>
<keyword evidence="4 6" id="KW-0694">RNA-binding</keyword>
<dbReference type="GO" id="GO:0000398">
    <property type="term" value="P:mRNA splicing, via spliceosome"/>
    <property type="evidence" value="ECO:0007669"/>
    <property type="project" value="InterPro"/>
</dbReference>
<accession>A0A261XXW6</accession>
<comment type="similarity">
    <text evidence="1">Belongs to the HTATSF1 family.</text>
</comment>
<dbReference type="GO" id="GO:0005684">
    <property type="term" value="C:U2-type spliceosomal complex"/>
    <property type="evidence" value="ECO:0007669"/>
    <property type="project" value="TreeGrafter"/>
</dbReference>
<keyword evidence="3" id="KW-0677">Repeat</keyword>
<reference evidence="9 10" key="1">
    <citation type="journal article" date="2017" name="Mycologia">
        <title>Bifiguratus adelaidae, gen. et sp. nov., a new member of Mucoromycotina in endophytic and soil-dwelling habitats.</title>
        <authorList>
            <person name="Torres-Cruz T.J."/>
            <person name="Billingsley Tobias T.L."/>
            <person name="Almatruk M."/>
            <person name="Hesse C."/>
            <person name="Kuske C.R."/>
            <person name="Desiro A."/>
            <person name="Benucci G.M."/>
            <person name="Bonito G."/>
            <person name="Stajich J.E."/>
            <person name="Dunlap C."/>
            <person name="Arnold A.E."/>
            <person name="Porras-Alfaro A."/>
        </authorList>
    </citation>
    <scope>NUCLEOTIDE SEQUENCE [LARGE SCALE GENOMIC DNA]</scope>
    <source>
        <strain evidence="9 10">AZ0501</strain>
    </source>
</reference>
<dbReference type="InterPro" id="IPR034392">
    <property type="entry name" value="TatSF1-like_RRM1"/>
</dbReference>
<keyword evidence="10" id="KW-1185">Reference proteome</keyword>
<organism evidence="9 10">
    <name type="scientific">Bifiguratus adelaidae</name>
    <dbReference type="NCBI Taxonomy" id="1938954"/>
    <lineage>
        <taxon>Eukaryota</taxon>
        <taxon>Fungi</taxon>
        <taxon>Fungi incertae sedis</taxon>
        <taxon>Mucoromycota</taxon>
        <taxon>Mucoromycotina</taxon>
        <taxon>Endogonomycetes</taxon>
        <taxon>Endogonales</taxon>
        <taxon>Endogonales incertae sedis</taxon>
        <taxon>Bifiguratus</taxon>
    </lineage>
</organism>
<evidence type="ECO:0000256" key="5">
    <source>
        <dbReference type="ARBA" id="ARBA00023187"/>
    </source>
</evidence>
<dbReference type="Proteomes" id="UP000242875">
    <property type="component" value="Unassembled WGS sequence"/>
</dbReference>
<comment type="caution">
    <text evidence="9">The sequence shown here is derived from an EMBL/GenBank/DDBJ whole genome shotgun (WGS) entry which is preliminary data.</text>
</comment>
<feature type="region of interest" description="Disordered" evidence="7">
    <location>
        <begin position="371"/>
        <end position="411"/>
    </location>
</feature>
<feature type="region of interest" description="Disordered" evidence="7">
    <location>
        <begin position="199"/>
        <end position="229"/>
    </location>
</feature>
<evidence type="ECO:0000313" key="9">
    <source>
        <dbReference type="EMBL" id="OZJ03074.1"/>
    </source>
</evidence>
<dbReference type="FunFam" id="3.30.70.330:FF:000105">
    <property type="entry name" value="HIV Tat-specific factor 1 homolog"/>
    <property type="match status" value="1"/>
</dbReference>
<evidence type="ECO:0000313" key="10">
    <source>
        <dbReference type="Proteomes" id="UP000242875"/>
    </source>
</evidence>
<feature type="compositionally biased region" description="Basic and acidic residues" evidence="7">
    <location>
        <begin position="387"/>
        <end position="399"/>
    </location>
</feature>